<evidence type="ECO:0000259" key="8">
    <source>
        <dbReference type="Pfam" id="PF00535"/>
    </source>
</evidence>
<accession>A0A848BVZ7</accession>
<feature type="domain" description="Glycosyltransferase 2-like" evidence="8">
    <location>
        <begin position="3"/>
        <end position="163"/>
    </location>
</feature>
<evidence type="ECO:0000256" key="2">
    <source>
        <dbReference type="ARBA" id="ARBA00022676"/>
    </source>
</evidence>
<keyword evidence="2" id="KW-0328">Glycosyltransferase</keyword>
<reference evidence="9 10" key="1">
    <citation type="submission" date="2020-04" db="EMBL/GenBank/DDBJ databases">
        <authorList>
            <person name="Hitch T.C.A."/>
            <person name="Wylensek D."/>
            <person name="Clavel T."/>
        </authorList>
    </citation>
    <scope>NUCLEOTIDE SEQUENCE [LARGE SCALE GENOMIC DNA]</scope>
    <source>
        <strain evidence="9 10">Oil-RF-744-FAT-WT-6-1</strain>
    </source>
</reference>
<dbReference type="InterPro" id="IPR050256">
    <property type="entry name" value="Glycosyltransferase_2"/>
</dbReference>
<dbReference type="PANTHER" id="PTHR48090:SF1">
    <property type="entry name" value="PROPHAGE BACTOPRENOL GLUCOSYL TRANSFERASE HOMOLOG"/>
    <property type="match status" value="1"/>
</dbReference>
<evidence type="ECO:0000313" key="10">
    <source>
        <dbReference type="Proteomes" id="UP000591071"/>
    </source>
</evidence>
<evidence type="ECO:0000256" key="1">
    <source>
        <dbReference type="ARBA" id="ARBA00004141"/>
    </source>
</evidence>
<dbReference type="Pfam" id="PF00535">
    <property type="entry name" value="Glycos_transf_2"/>
    <property type="match status" value="1"/>
</dbReference>
<dbReference type="InterPro" id="IPR001173">
    <property type="entry name" value="Glyco_trans_2-like"/>
</dbReference>
<dbReference type="Proteomes" id="UP000591071">
    <property type="component" value="Unassembled WGS sequence"/>
</dbReference>
<dbReference type="CDD" id="cd04187">
    <property type="entry name" value="DPM1_like_bac"/>
    <property type="match status" value="1"/>
</dbReference>
<evidence type="ECO:0000256" key="4">
    <source>
        <dbReference type="ARBA" id="ARBA00022692"/>
    </source>
</evidence>
<keyword evidence="6 7" id="KW-0472">Membrane</keyword>
<protein>
    <submittedName>
        <fullName evidence="9">Glycosyltransferase family 2 protein</fullName>
    </submittedName>
</protein>
<sequence>MISIITPVYNEEENINCFYDAVTAVMKQVGMDYELIYVNDGSRDGTEKEISRLAAADPHVRAVSLARNFGHQIALTCGMDLSSGDAIITLDGDMQHPPALIPALIARWQEGYDIVQTVRETTENASLFKRVTSAAYYKLMNAISATPVVPGGSDFRLMDRKALSVFRRFREHSRFIRGIVGGLGFRQTTLSFKAPARHAGTSKFSLRKMLHLAMDGIITNSTVPLRLTFYIGFLGAFAGLLMIIYVCYCHIAGITVPGWSTTVILLAIFGSVNLMALGILGEYIGRIFEETKQRPLYWLASDSKETEPDRSCTGR</sequence>
<evidence type="ECO:0000256" key="5">
    <source>
        <dbReference type="ARBA" id="ARBA00022989"/>
    </source>
</evidence>
<dbReference type="GO" id="GO:0005886">
    <property type="term" value="C:plasma membrane"/>
    <property type="evidence" value="ECO:0007669"/>
    <property type="project" value="TreeGrafter"/>
</dbReference>
<proteinExistence type="predicted"/>
<evidence type="ECO:0000256" key="3">
    <source>
        <dbReference type="ARBA" id="ARBA00022679"/>
    </source>
</evidence>
<comment type="caution">
    <text evidence="9">The sequence shown here is derived from an EMBL/GenBank/DDBJ whole genome shotgun (WGS) entry which is preliminary data.</text>
</comment>
<dbReference type="EMBL" id="JABAFG010000001">
    <property type="protein sequence ID" value="NME27129.1"/>
    <property type="molecule type" value="Genomic_DNA"/>
</dbReference>
<evidence type="ECO:0000256" key="7">
    <source>
        <dbReference type="SAM" id="Phobius"/>
    </source>
</evidence>
<comment type="subcellular location">
    <subcellularLocation>
        <location evidence="1">Membrane</location>
        <topology evidence="1">Multi-pass membrane protein</topology>
    </subcellularLocation>
</comment>
<evidence type="ECO:0000313" key="9">
    <source>
        <dbReference type="EMBL" id="NME27129.1"/>
    </source>
</evidence>
<dbReference type="InterPro" id="IPR029044">
    <property type="entry name" value="Nucleotide-diphossugar_trans"/>
</dbReference>
<organism evidence="9 10">
    <name type="scientific">Megasphaera hexanoica</name>
    <dbReference type="NCBI Taxonomy" id="1675036"/>
    <lineage>
        <taxon>Bacteria</taxon>
        <taxon>Bacillati</taxon>
        <taxon>Bacillota</taxon>
        <taxon>Negativicutes</taxon>
        <taxon>Veillonellales</taxon>
        <taxon>Veillonellaceae</taxon>
        <taxon>Megasphaera</taxon>
    </lineage>
</organism>
<feature type="transmembrane region" description="Helical" evidence="7">
    <location>
        <begin position="227"/>
        <end position="253"/>
    </location>
</feature>
<dbReference type="PANTHER" id="PTHR48090">
    <property type="entry name" value="UNDECAPRENYL-PHOSPHATE 4-DEOXY-4-FORMAMIDO-L-ARABINOSE TRANSFERASE-RELATED"/>
    <property type="match status" value="1"/>
</dbReference>
<keyword evidence="3 9" id="KW-0808">Transferase</keyword>
<dbReference type="Gene3D" id="3.90.550.10">
    <property type="entry name" value="Spore Coat Polysaccharide Biosynthesis Protein SpsA, Chain A"/>
    <property type="match status" value="1"/>
</dbReference>
<dbReference type="AlphaFoldDB" id="A0A848BVZ7"/>
<name>A0A848BVZ7_9FIRM</name>
<evidence type="ECO:0000256" key="6">
    <source>
        <dbReference type="ARBA" id="ARBA00023136"/>
    </source>
</evidence>
<keyword evidence="5 7" id="KW-1133">Transmembrane helix</keyword>
<dbReference type="GO" id="GO:0016757">
    <property type="term" value="F:glycosyltransferase activity"/>
    <property type="evidence" value="ECO:0007669"/>
    <property type="project" value="UniProtKB-KW"/>
</dbReference>
<dbReference type="SUPFAM" id="SSF53448">
    <property type="entry name" value="Nucleotide-diphospho-sugar transferases"/>
    <property type="match status" value="1"/>
</dbReference>
<feature type="transmembrane region" description="Helical" evidence="7">
    <location>
        <begin position="259"/>
        <end position="284"/>
    </location>
</feature>
<keyword evidence="4 7" id="KW-0812">Transmembrane</keyword>
<gene>
    <name evidence="9" type="ORF">HF872_00605</name>
</gene>